<dbReference type="Proteomes" id="UP000077521">
    <property type="component" value="Unassembled WGS sequence"/>
</dbReference>
<feature type="region of interest" description="Disordered" evidence="2">
    <location>
        <begin position="1372"/>
        <end position="1399"/>
    </location>
</feature>
<feature type="compositionally biased region" description="Acidic residues" evidence="2">
    <location>
        <begin position="178"/>
        <end position="189"/>
    </location>
</feature>
<comment type="caution">
    <text evidence="3">The sequence shown here is derived from an EMBL/GenBank/DDBJ whole genome shotgun (WGS) entry which is preliminary data.</text>
</comment>
<feature type="compositionally biased region" description="Low complexity" evidence="2">
    <location>
        <begin position="90"/>
        <end position="101"/>
    </location>
</feature>
<feature type="compositionally biased region" description="Acidic residues" evidence="2">
    <location>
        <begin position="74"/>
        <end position="87"/>
    </location>
</feature>
<protein>
    <submittedName>
        <fullName evidence="3">Uncharacterized protein</fullName>
    </submittedName>
</protein>
<reference evidence="3" key="1">
    <citation type="submission" date="2016-04" db="EMBL/GenBank/DDBJ databases">
        <authorList>
            <person name="Nguyen H.D."/>
            <person name="Samba Siva P."/>
            <person name="Cullis J."/>
            <person name="Levesque C.A."/>
            <person name="Hambleton S."/>
        </authorList>
    </citation>
    <scope>NUCLEOTIDE SEQUENCE</scope>
    <source>
        <strain evidence="3">DAOMC 236416</strain>
    </source>
</reference>
<feature type="region of interest" description="Disordered" evidence="2">
    <location>
        <begin position="1"/>
        <end position="459"/>
    </location>
</feature>
<keyword evidence="1" id="KW-0175">Coiled coil</keyword>
<feature type="region of interest" description="Disordered" evidence="2">
    <location>
        <begin position="1138"/>
        <end position="1163"/>
    </location>
</feature>
<feature type="compositionally biased region" description="Basic and acidic residues" evidence="2">
    <location>
        <begin position="1105"/>
        <end position="1122"/>
    </location>
</feature>
<evidence type="ECO:0000313" key="3">
    <source>
        <dbReference type="EMBL" id="KAE8244480.1"/>
    </source>
</evidence>
<evidence type="ECO:0000256" key="1">
    <source>
        <dbReference type="SAM" id="Coils"/>
    </source>
</evidence>
<keyword evidence="4" id="KW-1185">Reference proteome</keyword>
<sequence>MSAYSRGPGGPAAATGPNGAQIRQRQWGPASGGGGSSSNGNNGASGSGNGHSNGSGSRTADDPARQRRRKLAEIDEDEDEEEEEDYVEVSRSSSKKNGNSSSRHREDEQRSSKRQNYGPASKRIPVTVIDDDEYEPERDYDDDRSRGNHKHRPSSDAHANGSSHSASKSSRTRKTVLDDDDDEDEDEIMEVPRHRNTAQESSPNQISPSRKKSTLPQVSRSELEPFPLQRKEKPVSKGLAALREKRAAAGSGTPSNNGNGNSPRNRDASAIVIPGRTSSAQGRTIGAGSGIGRPAQAASGSGNKSLTKALPSEVGKLYDPKDLRNRAKATNTGEDNSIVISDTDDDEADRAAVRPRPRASKKSNGNNTTTNNNGARPSTSAPVDPSAPITIDDDDDDDDVPASRSANGSGQRDDAAFRAAWAEKKKAERAAAQRSTEAGAGPAGTAARTGAGAVPVAAAQPSQPLVENNTSSAGLVATSAPGVGAAFEAIIAPPTVQRQTFDFSEFMASAPVPALPLEGASSSSAIPSAAVSGTNISDSTVPATLDFNTMADTDPFAALLQTAANGPVDDTASSMANLFQALVSEASVNNGHDFTGGIAASSSGADLNLAPEPMQDLAEQNYEDAADALFSNNAEFDFGPDDGDNALDDSFGLLDQEGENGHEGEEELQGGGDHADSSGNANEHQEDGARQSNAMEEVVIPPFDHGVGATDEGAEGTTASGTVTGHASASVSVADPSVGGSQLSAAGHGQNPNEVIPETMHVFYPGEGDESQERPETNGNADPSPMAAEVGTGSNPGYGTIQLDSPEHGGNGTINDEAGHMSDAEPAGNDDSDSEEQGHEEAREIGSDDGDDAGDLSSQTLNGKHKDSNTVGESMDISGHAQHTDTTSTQTQNRNGDIDADPEDVAAWGDLSNIVDEDDEDEEEYDEDDYYEDEDEEMEETFDPKDLTFALDMTGEGQDVAINDVWDDSIMNDAWDTSKDEYEIFRAQKEAAIAAAKEGKSREEQEKAAAEAAAAMQRQFLDEADERLKAGSGKGKRKAGGRLWLESAQPSSIEAKKVAEQQAAQARRKAQVAQQAVEAAQQQVEAQRAEKAAREAKKAALRAQVEAEERQRKAAEERERIQAEAEEARLRAKASMLEKKTVPIEDPMAGASPASSAVATDAPEPSSASAMAVVAKASSRVPVRPTAQVFAVAAPKIKPVVPANALEQEQLAKEEELMKLAPDSQSSSILSSALRVTGLGGAAAAGKQNSAWRLASKAVAKTPNRIGGQQATGKSKAEAEEESGVYRLQRDETSLGNTLEEFLRAGSAAAVQAFKPNLPLVDASSSSSSSQAKPSWPDDELAKAHADTVQKLMMSYYWVGHYSRGVEMLNQQRIQAQQQTQEQEHQQAASASGPSGSHS</sequence>
<evidence type="ECO:0000256" key="2">
    <source>
        <dbReference type="SAM" id="MobiDB-lite"/>
    </source>
</evidence>
<accession>A0A177TRJ5</accession>
<feature type="region of interest" description="Disordered" evidence="2">
    <location>
        <begin position="633"/>
        <end position="691"/>
    </location>
</feature>
<feature type="compositionally biased region" description="Low complexity" evidence="2">
    <location>
        <begin position="11"/>
        <end position="20"/>
    </location>
</feature>
<feature type="compositionally biased region" description="Low complexity" evidence="2">
    <location>
        <begin position="254"/>
        <end position="263"/>
    </location>
</feature>
<feature type="coiled-coil region" evidence="1">
    <location>
        <begin position="986"/>
        <end position="1013"/>
    </location>
</feature>
<feature type="compositionally biased region" description="Acidic residues" evidence="2">
    <location>
        <begin position="638"/>
        <end position="647"/>
    </location>
</feature>
<feature type="compositionally biased region" description="Acidic residues" evidence="2">
    <location>
        <begin position="915"/>
        <end position="941"/>
    </location>
</feature>
<feature type="compositionally biased region" description="Basic and acidic residues" evidence="2">
    <location>
        <begin position="411"/>
        <end position="431"/>
    </location>
</feature>
<dbReference type="EMBL" id="LWDF02000646">
    <property type="protein sequence ID" value="KAE8244480.1"/>
    <property type="molecule type" value="Genomic_DNA"/>
</dbReference>
<feature type="compositionally biased region" description="Low complexity" evidence="2">
    <location>
        <begin position="156"/>
        <end position="169"/>
    </location>
</feature>
<feature type="compositionally biased region" description="Low complexity" evidence="2">
    <location>
        <begin position="364"/>
        <end position="374"/>
    </location>
</feature>
<feature type="compositionally biased region" description="Gly residues" evidence="2">
    <location>
        <begin position="30"/>
        <end position="53"/>
    </location>
</feature>
<feature type="compositionally biased region" description="Polar residues" evidence="2">
    <location>
        <begin position="884"/>
        <end position="895"/>
    </location>
</feature>
<feature type="compositionally biased region" description="Low complexity" evidence="2">
    <location>
        <begin position="727"/>
        <end position="741"/>
    </location>
</feature>
<feature type="compositionally biased region" description="Basic and acidic residues" evidence="2">
    <location>
        <begin position="1087"/>
        <end position="1098"/>
    </location>
</feature>
<feature type="region of interest" description="Disordered" evidence="2">
    <location>
        <begin position="1084"/>
        <end position="1122"/>
    </location>
</feature>
<feature type="compositionally biased region" description="Basic and acidic residues" evidence="2">
    <location>
        <begin position="316"/>
        <end position="325"/>
    </location>
</feature>
<gene>
    <name evidence="3" type="ORF">A4X13_0g6573</name>
</gene>
<reference evidence="3" key="2">
    <citation type="journal article" date="2019" name="IMA Fungus">
        <title>Genome sequencing and comparison of five Tilletia species to identify candidate genes for the detection of regulated species infecting wheat.</title>
        <authorList>
            <person name="Nguyen H.D.T."/>
            <person name="Sultana T."/>
            <person name="Kesanakurti P."/>
            <person name="Hambleton S."/>
        </authorList>
    </citation>
    <scope>NUCLEOTIDE SEQUENCE</scope>
    <source>
        <strain evidence="3">DAOMC 236416</strain>
    </source>
</reference>
<organism evidence="3 4">
    <name type="scientific">Tilletia indica</name>
    <dbReference type="NCBI Taxonomy" id="43049"/>
    <lineage>
        <taxon>Eukaryota</taxon>
        <taxon>Fungi</taxon>
        <taxon>Dikarya</taxon>
        <taxon>Basidiomycota</taxon>
        <taxon>Ustilaginomycotina</taxon>
        <taxon>Exobasidiomycetes</taxon>
        <taxon>Tilletiales</taxon>
        <taxon>Tilletiaceae</taxon>
        <taxon>Tilletia</taxon>
    </lineage>
</organism>
<feature type="region of interest" description="Disordered" evidence="2">
    <location>
        <begin position="703"/>
        <end position="941"/>
    </location>
</feature>
<feature type="compositionally biased region" description="Basic and acidic residues" evidence="2">
    <location>
        <begin position="836"/>
        <end position="846"/>
    </location>
</feature>
<feature type="compositionally biased region" description="Acidic residues" evidence="2">
    <location>
        <begin position="391"/>
        <end position="400"/>
    </location>
</feature>
<proteinExistence type="predicted"/>
<feature type="compositionally biased region" description="Polar residues" evidence="2">
    <location>
        <begin position="198"/>
        <end position="220"/>
    </location>
</feature>
<evidence type="ECO:0000313" key="4">
    <source>
        <dbReference type="Proteomes" id="UP000077521"/>
    </source>
</evidence>
<name>A0A177TRJ5_9BASI</name>
<feature type="compositionally biased region" description="Low complexity" evidence="2">
    <location>
        <begin position="438"/>
        <end position="459"/>
    </location>
</feature>
<feature type="region of interest" description="Disordered" evidence="2">
    <location>
        <begin position="1263"/>
        <end position="1287"/>
    </location>
</feature>
<feature type="compositionally biased region" description="Polar residues" evidence="2">
    <location>
        <begin position="328"/>
        <end position="340"/>
    </location>
</feature>
<feature type="compositionally biased region" description="Acidic residues" evidence="2">
    <location>
        <begin position="129"/>
        <end position="140"/>
    </location>
</feature>